<dbReference type="Gene3D" id="1.10.606.20">
    <property type="match status" value="1"/>
</dbReference>
<dbReference type="PROSITE" id="PS51257">
    <property type="entry name" value="PROKAR_LIPOPROTEIN"/>
    <property type="match status" value="1"/>
</dbReference>
<evidence type="ECO:0000256" key="1">
    <source>
        <dbReference type="SAM" id="SignalP"/>
    </source>
</evidence>
<dbReference type="InterPro" id="IPR000326">
    <property type="entry name" value="PAP2/HPO"/>
</dbReference>
<dbReference type="OrthoDB" id="1876163at2759"/>
<feature type="signal peptide" evidence="1">
    <location>
        <begin position="1"/>
        <end position="20"/>
    </location>
</feature>
<evidence type="ECO:0000313" key="4">
    <source>
        <dbReference type="Proteomes" id="UP000239899"/>
    </source>
</evidence>
<proteinExistence type="predicted"/>
<feature type="domain" description="Phosphatidic acid phosphatase type 2/haloperoxidase" evidence="2">
    <location>
        <begin position="271"/>
        <end position="392"/>
    </location>
</feature>
<accession>A0A2P6U296</accession>
<gene>
    <name evidence="3" type="ORF">C2E21_1147</name>
</gene>
<evidence type="ECO:0000313" key="3">
    <source>
        <dbReference type="EMBL" id="PRW60432.1"/>
    </source>
</evidence>
<dbReference type="SUPFAM" id="SSF48317">
    <property type="entry name" value="Acid phosphatase/Vanadium-dependent haloperoxidase"/>
    <property type="match status" value="1"/>
</dbReference>
<dbReference type="Pfam" id="PF01569">
    <property type="entry name" value="PAP2"/>
    <property type="match status" value="1"/>
</dbReference>
<dbReference type="AlphaFoldDB" id="A0A2P6U296"/>
<evidence type="ECO:0000259" key="2">
    <source>
        <dbReference type="Pfam" id="PF01569"/>
    </source>
</evidence>
<feature type="chain" id="PRO_5015132513" evidence="1">
    <location>
        <begin position="21"/>
        <end position="403"/>
    </location>
</feature>
<dbReference type="CDD" id="cd03398">
    <property type="entry name" value="PAP2_haloperoxidase"/>
    <property type="match status" value="1"/>
</dbReference>
<dbReference type="Proteomes" id="UP000239899">
    <property type="component" value="Unassembled WGS sequence"/>
</dbReference>
<dbReference type="InterPro" id="IPR052559">
    <property type="entry name" value="V-haloperoxidase"/>
</dbReference>
<dbReference type="PANTHER" id="PTHR34599">
    <property type="entry name" value="PEROXIDASE-RELATED"/>
    <property type="match status" value="1"/>
</dbReference>
<sequence length="403" mass="42897">MARALVSLAALLGLLAACSASPAAIISANNEAQATVRALGIQSQIASRLYSLVHLAQYQAIEEGAEEAVQAAQAAYAGHAVLKQLFPWRFASYDKALKPLIADLSEEQRTSAEKVGRDAAIEVLTASLRDNFDRYVPFTPAANDSAPGLYQFTPNQTYSVYPQIAQTKPVVLSSVTEFKPAPPNAIGSPEYVADLAEVFVVGRKDSSNRTQEQTDTANFWADGNTTSAVAGHFNQIAQVLLSPNATVEEAALLFAVLNAAQWDASISAYTAKYANPSWRPITAITQGDGSQETAAYVDKDWRPLLNTPNHPEHPSGHSATAGASGAVLAEFFGADTPFEIGTEFPGLVPRTYASVQEAVEEVNDSRVFGGVHFRHAVEEGAKLGAAVAQAVISEFDSKVKKSN</sequence>
<keyword evidence="1" id="KW-0732">Signal</keyword>
<name>A0A2P6U296_CHLSO</name>
<organism evidence="3 4">
    <name type="scientific">Chlorella sorokiniana</name>
    <name type="common">Freshwater green alga</name>
    <dbReference type="NCBI Taxonomy" id="3076"/>
    <lineage>
        <taxon>Eukaryota</taxon>
        <taxon>Viridiplantae</taxon>
        <taxon>Chlorophyta</taxon>
        <taxon>core chlorophytes</taxon>
        <taxon>Trebouxiophyceae</taxon>
        <taxon>Chlorellales</taxon>
        <taxon>Chlorellaceae</taxon>
        <taxon>Chlorella clade</taxon>
        <taxon>Chlorella</taxon>
    </lineage>
</organism>
<reference evidence="3 4" key="1">
    <citation type="journal article" date="2018" name="Plant J.">
        <title>Genome sequences of Chlorella sorokiniana UTEX 1602 and Micractinium conductrix SAG 241.80: implications to maltose excretion by a green alga.</title>
        <authorList>
            <person name="Arriola M.B."/>
            <person name="Velmurugan N."/>
            <person name="Zhang Y."/>
            <person name="Plunkett M.H."/>
            <person name="Hondzo H."/>
            <person name="Barney B.M."/>
        </authorList>
    </citation>
    <scope>NUCLEOTIDE SEQUENCE [LARGE SCALE GENOMIC DNA]</scope>
    <source>
        <strain evidence="4">UTEX 1602</strain>
    </source>
</reference>
<protein>
    <submittedName>
        <fullName evidence="3">PAP2 superfamily</fullName>
    </submittedName>
</protein>
<keyword evidence="4" id="KW-1185">Reference proteome</keyword>
<comment type="caution">
    <text evidence="3">The sequence shown here is derived from an EMBL/GenBank/DDBJ whole genome shotgun (WGS) entry which is preliminary data.</text>
</comment>
<dbReference type="PANTHER" id="PTHR34599:SF1">
    <property type="entry name" value="PHOSPHATIDIC ACID PHOSPHATASE TYPE 2_HALOPEROXIDASE DOMAIN-CONTAINING PROTEIN"/>
    <property type="match status" value="1"/>
</dbReference>
<dbReference type="InterPro" id="IPR036938">
    <property type="entry name" value="PAP2/HPO_sf"/>
</dbReference>
<dbReference type="EMBL" id="LHPG02000002">
    <property type="protein sequence ID" value="PRW60432.1"/>
    <property type="molecule type" value="Genomic_DNA"/>
</dbReference>